<dbReference type="InterPro" id="IPR050739">
    <property type="entry name" value="MFP"/>
</dbReference>
<organism evidence="4 5">
    <name type="scientific">[Pantoea] beijingensis</name>
    <dbReference type="NCBI Taxonomy" id="1324864"/>
    <lineage>
        <taxon>Bacteria</taxon>
        <taxon>Pseudomonadati</taxon>
        <taxon>Pseudomonadota</taxon>
        <taxon>Gammaproteobacteria</taxon>
        <taxon>Enterobacterales</taxon>
        <taxon>Erwiniaceae</taxon>
        <taxon>Erwinia</taxon>
    </lineage>
</organism>
<feature type="domain" description="AprE-like beta-barrel" evidence="3">
    <location>
        <begin position="301"/>
        <end position="396"/>
    </location>
</feature>
<name>A0A443IDQ5_9GAMM</name>
<dbReference type="PRINTS" id="PR01490">
    <property type="entry name" value="RTXTOXIND"/>
</dbReference>
<keyword evidence="2" id="KW-0812">Transmembrane</keyword>
<gene>
    <name evidence="4" type="ORF">ED28_08180</name>
</gene>
<dbReference type="AlphaFoldDB" id="A0A443IDQ5"/>
<proteinExistence type="predicted"/>
<evidence type="ECO:0000256" key="1">
    <source>
        <dbReference type="SAM" id="Coils"/>
    </source>
</evidence>
<dbReference type="PANTHER" id="PTHR30386">
    <property type="entry name" value="MEMBRANE FUSION SUBUNIT OF EMRAB-TOLC MULTIDRUG EFFLUX PUMP"/>
    <property type="match status" value="1"/>
</dbReference>
<keyword evidence="1" id="KW-0175">Coiled coil</keyword>
<keyword evidence="2" id="KW-1133">Transmembrane helix</keyword>
<dbReference type="InterPro" id="IPR058982">
    <property type="entry name" value="Beta-barrel_AprE"/>
</dbReference>
<keyword evidence="5" id="KW-1185">Reference proteome</keyword>
<evidence type="ECO:0000259" key="3">
    <source>
        <dbReference type="Pfam" id="PF26002"/>
    </source>
</evidence>
<comment type="caution">
    <text evidence="4">The sequence shown here is derived from an EMBL/GenBank/DDBJ whole genome shotgun (WGS) entry which is preliminary data.</text>
</comment>
<evidence type="ECO:0000313" key="4">
    <source>
        <dbReference type="EMBL" id="RWR02348.1"/>
    </source>
</evidence>
<protein>
    <submittedName>
        <fullName evidence="4">Anibiotic ABC transporter</fullName>
    </submittedName>
</protein>
<dbReference type="EMBL" id="JMEE01000023">
    <property type="protein sequence ID" value="RWR02348.1"/>
    <property type="molecule type" value="Genomic_DNA"/>
</dbReference>
<feature type="coiled-coil region" evidence="1">
    <location>
        <begin position="116"/>
        <end position="161"/>
    </location>
</feature>
<dbReference type="Pfam" id="PF26002">
    <property type="entry name" value="Beta-barrel_AprE"/>
    <property type="match status" value="1"/>
</dbReference>
<reference evidence="4 5" key="1">
    <citation type="submission" date="2014-04" db="EMBL/GenBank/DDBJ databases">
        <title>Draft genome sequence of Pantoea beijingensis strain LMG 27579, an emerging pathogen to Pleurotus eryngii with potential industrial application.</title>
        <authorList>
            <person name="Xu F."/>
            <person name="Liu Y."/>
            <person name="Wang S."/>
            <person name="Yin Y."/>
            <person name="Ma Y."/>
            <person name="Zhao S."/>
            <person name="Rong C."/>
        </authorList>
    </citation>
    <scope>NUCLEOTIDE SEQUENCE [LARGE SCALE GENOMIC DNA]</scope>
    <source>
        <strain evidence="4 5">LMG 27579</strain>
    </source>
</reference>
<dbReference type="Gene3D" id="2.40.50.100">
    <property type="match status" value="1"/>
</dbReference>
<dbReference type="Proteomes" id="UP000288794">
    <property type="component" value="Unassembled WGS sequence"/>
</dbReference>
<dbReference type="PANTHER" id="PTHR30386:SF28">
    <property type="entry name" value="EXPORTED PROTEIN"/>
    <property type="match status" value="1"/>
</dbReference>
<feature type="transmembrane region" description="Helical" evidence="2">
    <location>
        <begin position="31"/>
        <end position="50"/>
    </location>
</feature>
<keyword evidence="2" id="KW-0472">Membrane</keyword>
<dbReference type="RefSeq" id="WP_128176908.1">
    <property type="nucleotide sequence ID" value="NZ_CP071409.1"/>
</dbReference>
<accession>A0A443IDQ5</accession>
<dbReference type="Gene3D" id="2.40.30.170">
    <property type="match status" value="1"/>
</dbReference>
<evidence type="ECO:0000256" key="2">
    <source>
        <dbReference type="SAM" id="Phobius"/>
    </source>
</evidence>
<evidence type="ECO:0000313" key="5">
    <source>
        <dbReference type="Proteomes" id="UP000288794"/>
    </source>
</evidence>
<sequence>MPNSLFRKEALEANKTKSIGSVALYCPPYRWVIISLVGLVTFATLLLIFFGSYTKRETMSGALVPVDGVMDIVAVSSGTIVDLPIHEGQNVQKGSALVTLSSEIATKYGQTRASIAEQLALQNEALAQERKNLDKLSAETLRGYENQKTFLEQQLKKLDGIYASRIQQARLTNAQLKKLKLMRDEGYASNRQVEEQEVSRLEAESRAQDVARQQIDLQQQLTRTLQQLREQPLNKLNQANDIDRRLSELKQSMMENESRRSIVFTAPQNATVASVLIKRGQMVNAGQTLASLLPENATLQARIMVSSRAIGFIVPGQRVTLRYQAYPWQKFGQQYGVVSEVSRVSLSPQEVSVITGNSQVHEQHYMVKVKLDNQFIHAYGQQVKLQPGSGLEADFQIDKRRLYEWVLEPLYALSHSSTL</sequence>